<evidence type="ECO:0000256" key="3">
    <source>
        <dbReference type="ARBA" id="ARBA00020726"/>
    </source>
</evidence>
<dbReference type="PANTHER" id="PTHR13032:SF6">
    <property type="entry name" value="MITOCHONDRIAL IMPORT INNER MEMBRANE TRANSLOCASE SUBUNIT TIM21"/>
    <property type="match status" value="1"/>
</dbReference>
<evidence type="ECO:0000313" key="10">
    <source>
        <dbReference type="EMBL" id="PIA14734.1"/>
    </source>
</evidence>
<organism evidence="10 11">
    <name type="scientific">Coemansia reversa (strain ATCC 12441 / NRRL 1564)</name>
    <dbReference type="NCBI Taxonomy" id="763665"/>
    <lineage>
        <taxon>Eukaryota</taxon>
        <taxon>Fungi</taxon>
        <taxon>Fungi incertae sedis</taxon>
        <taxon>Zoopagomycota</taxon>
        <taxon>Kickxellomycotina</taxon>
        <taxon>Kickxellomycetes</taxon>
        <taxon>Kickxellales</taxon>
        <taxon>Kickxellaceae</taxon>
        <taxon>Coemansia</taxon>
    </lineage>
</organism>
<name>A0A2G5B6W7_COERN</name>
<comment type="function">
    <text evidence="9">Essential component of the TIM23 complex, a complex that mediates the translocation of transit peptide-containing proteins across the mitochondrial inner membrane.</text>
</comment>
<keyword evidence="9" id="KW-0811">Translocation</keyword>
<evidence type="ECO:0000313" key="11">
    <source>
        <dbReference type="Proteomes" id="UP000242474"/>
    </source>
</evidence>
<dbReference type="InterPro" id="IPR038552">
    <property type="entry name" value="Tim21_IMS_sf"/>
</dbReference>
<reference evidence="10 11" key="1">
    <citation type="journal article" date="2015" name="Genome Biol. Evol.">
        <title>Phylogenomic analyses indicate that early fungi evolved digesting cell walls of algal ancestors of land plants.</title>
        <authorList>
            <person name="Chang Y."/>
            <person name="Wang S."/>
            <person name="Sekimoto S."/>
            <person name="Aerts A.L."/>
            <person name="Choi C."/>
            <person name="Clum A."/>
            <person name="LaButti K.M."/>
            <person name="Lindquist E.A."/>
            <person name="Yee Ngan C."/>
            <person name="Ohm R.A."/>
            <person name="Salamov A.A."/>
            <person name="Grigoriev I.V."/>
            <person name="Spatafora J.W."/>
            <person name="Berbee M.L."/>
        </authorList>
    </citation>
    <scope>NUCLEOTIDE SEQUENCE [LARGE SCALE GENOMIC DNA]</scope>
    <source>
        <strain evidence="10 11">NRRL 1564</strain>
    </source>
</reference>
<comment type="subcellular location">
    <subcellularLocation>
        <location evidence="9">Mitochondrion inner membrane</location>
        <topology evidence="9">Single-pass membrane protein</topology>
    </subcellularLocation>
    <subcellularLocation>
        <location evidence="1">Mitochondrion membrane</location>
        <topology evidence="1">Single-pass membrane protein</topology>
    </subcellularLocation>
</comment>
<dbReference type="EMBL" id="KZ303513">
    <property type="protein sequence ID" value="PIA14734.1"/>
    <property type="molecule type" value="Genomic_DNA"/>
</dbReference>
<keyword evidence="4" id="KW-0812">Transmembrane</keyword>
<dbReference type="Gene3D" id="3.10.450.320">
    <property type="entry name" value="Mitochondrial import inner membrane translocase subunit Tim21"/>
    <property type="match status" value="1"/>
</dbReference>
<evidence type="ECO:0000256" key="8">
    <source>
        <dbReference type="ARBA" id="ARBA00023136"/>
    </source>
</evidence>
<dbReference type="OrthoDB" id="436405at2759"/>
<keyword evidence="11" id="KW-1185">Reference proteome</keyword>
<gene>
    <name evidence="10" type="ORF">COEREDRAFT_82494</name>
</gene>
<protein>
    <recommendedName>
        <fullName evidence="3 9">Mitochondrial import inner membrane translocase subunit Tim21</fullName>
    </recommendedName>
</protein>
<dbReference type="InterPro" id="IPR013261">
    <property type="entry name" value="Tim21"/>
</dbReference>
<comment type="subunit">
    <text evidence="9">Component of the TIM23 complex.</text>
</comment>
<evidence type="ECO:0000256" key="4">
    <source>
        <dbReference type="ARBA" id="ARBA00022692"/>
    </source>
</evidence>
<keyword evidence="5" id="KW-0809">Transit peptide</keyword>
<evidence type="ECO:0000256" key="9">
    <source>
        <dbReference type="RuleBase" id="RU367142"/>
    </source>
</evidence>
<keyword evidence="8" id="KW-0472">Membrane</keyword>
<evidence type="ECO:0000256" key="6">
    <source>
        <dbReference type="ARBA" id="ARBA00022989"/>
    </source>
</evidence>
<dbReference type="GO" id="GO:0005744">
    <property type="term" value="C:TIM23 mitochondrial import inner membrane translocase complex"/>
    <property type="evidence" value="ECO:0007669"/>
    <property type="project" value="UniProtKB-UniRule"/>
</dbReference>
<dbReference type="AlphaFoldDB" id="A0A2G5B6W7"/>
<proteinExistence type="inferred from homology"/>
<evidence type="ECO:0000256" key="5">
    <source>
        <dbReference type="ARBA" id="ARBA00022946"/>
    </source>
</evidence>
<dbReference type="PANTHER" id="PTHR13032">
    <property type="entry name" value="MITOCHONDRIAL IMPORT INNER MEMBRANE TRANSLOCASE SUBUNIT TIM21"/>
    <property type="match status" value="1"/>
</dbReference>
<evidence type="ECO:0000256" key="7">
    <source>
        <dbReference type="ARBA" id="ARBA00023128"/>
    </source>
</evidence>
<keyword evidence="9" id="KW-0653">Protein transport</keyword>
<sequence length="277" mass="31493">MSVLKKRALDCPVYQNMLSRYIVLNSRKNLAYTTISQLKTSIKPHNSCRPLLKTAQQRNKSTFTGNRGAQIASTLGNTLIIGSVVSLFGYIMYTLYDDLFADHGVTRVYNESLDLVRANPQIRDIFGTSAVGFGQTTSSRRHRQRTITHNEFVDVKGRKRLFVEYYVTDSKRTSPCIGVVKADLAQSKSTGAWDYNYIIVDIHKPNDELHDNVDNSFWNKLHTDKPIGRIEVLVTDEFAREVKLADSKRRNQKFSNVGRGSSDGSWLSVLHPSTWRK</sequence>
<dbReference type="STRING" id="763665.A0A2G5B6W7"/>
<keyword evidence="6" id="KW-1133">Transmembrane helix</keyword>
<dbReference type="Pfam" id="PF08294">
    <property type="entry name" value="TIM21"/>
    <property type="match status" value="1"/>
</dbReference>
<evidence type="ECO:0000256" key="2">
    <source>
        <dbReference type="ARBA" id="ARBA00010867"/>
    </source>
</evidence>
<accession>A0A2G5B6W7</accession>
<keyword evidence="9" id="KW-0999">Mitochondrion inner membrane</keyword>
<dbReference type="Proteomes" id="UP000242474">
    <property type="component" value="Unassembled WGS sequence"/>
</dbReference>
<evidence type="ECO:0000256" key="1">
    <source>
        <dbReference type="ARBA" id="ARBA00004304"/>
    </source>
</evidence>
<comment type="similarity">
    <text evidence="2 9">Belongs to the TIM21 family.</text>
</comment>
<keyword evidence="7 9" id="KW-0496">Mitochondrion</keyword>
<keyword evidence="9" id="KW-0813">Transport</keyword>
<dbReference type="GO" id="GO:0030150">
    <property type="term" value="P:protein import into mitochondrial matrix"/>
    <property type="evidence" value="ECO:0007669"/>
    <property type="project" value="UniProtKB-UniRule"/>
</dbReference>